<feature type="transmembrane region" description="Helical" evidence="1">
    <location>
        <begin position="279"/>
        <end position="306"/>
    </location>
</feature>
<organism evidence="3">
    <name type="scientific">Hyalella azteca</name>
    <name type="common">Amphipod</name>
    <dbReference type="NCBI Taxonomy" id="294128"/>
    <lineage>
        <taxon>Eukaryota</taxon>
        <taxon>Metazoa</taxon>
        <taxon>Ecdysozoa</taxon>
        <taxon>Arthropoda</taxon>
        <taxon>Crustacea</taxon>
        <taxon>Multicrustacea</taxon>
        <taxon>Malacostraca</taxon>
        <taxon>Eumalacostraca</taxon>
        <taxon>Peracarida</taxon>
        <taxon>Amphipoda</taxon>
        <taxon>Senticaudata</taxon>
        <taxon>Talitrida</taxon>
        <taxon>Talitroidea</taxon>
        <taxon>Hyalellidae</taxon>
        <taxon>Hyalella</taxon>
    </lineage>
</organism>
<dbReference type="PROSITE" id="PS51034">
    <property type="entry name" value="ZP_2"/>
    <property type="match status" value="1"/>
</dbReference>
<feature type="domain" description="ZP" evidence="2">
    <location>
        <begin position="1"/>
        <end position="217"/>
    </location>
</feature>
<reference evidence="3" key="1">
    <citation type="submission" date="2014-08" db="EMBL/GenBank/DDBJ databases">
        <authorList>
            <person name="Murali S."/>
            <person name="Richards S."/>
            <person name="Bandaranaike D."/>
            <person name="Bellair M."/>
            <person name="Blankenburg K."/>
            <person name="Chao H."/>
            <person name="Dinh H."/>
            <person name="Doddapaneni H."/>
            <person name="Dugan-Rocha S."/>
            <person name="Elkadiri S."/>
            <person name="Gnanaolivu R."/>
            <person name="Hughes D."/>
            <person name="Lee S."/>
            <person name="Li M."/>
            <person name="Ming W."/>
            <person name="Munidasa M."/>
            <person name="Muniz J."/>
            <person name="Nguyen L."/>
            <person name="Osuji N."/>
            <person name="Pu L.-L."/>
            <person name="Puazo M."/>
            <person name="Skinner E."/>
            <person name="Qu C."/>
            <person name="Quiroz J."/>
            <person name="Raj R."/>
            <person name="Weissenberger G."/>
            <person name="Xin Y."/>
            <person name="Zou X."/>
            <person name="Han Y."/>
            <person name="Worley K."/>
            <person name="Muzny D."/>
            <person name="Gibbs R."/>
        </authorList>
    </citation>
    <scope>NUCLEOTIDE SEQUENCE</scope>
    <source>
        <strain evidence="3">HAZT.00-mixed</strain>
        <tissue evidence="3">Whole organism</tissue>
    </source>
</reference>
<evidence type="ECO:0000313" key="3">
    <source>
        <dbReference type="EMBL" id="KAA0191043.1"/>
    </source>
</evidence>
<protein>
    <recommendedName>
        <fullName evidence="2">ZP domain-containing protein</fullName>
    </recommendedName>
</protein>
<dbReference type="Proteomes" id="UP000711488">
    <property type="component" value="Unassembled WGS sequence"/>
</dbReference>
<accession>A0A6A0GWE0</accession>
<evidence type="ECO:0000259" key="2">
    <source>
        <dbReference type="PROSITE" id="PS51034"/>
    </source>
</evidence>
<dbReference type="AlphaFoldDB" id="A0A6A0GWE0"/>
<sequence>MPTVQSLKAKCGRLGMTVNVVFDQAFPGIIYSKGHYADKRCNYVGEDNKFGAKEFSLTKKVAAAPFFVAQSDKVSVEFDKRSINTLMEVQQGPSPLAAPASGYIYAGAESSMVIYIQGNAGSNPGKNMDANVVNCSASNRGKSSVQLLDESGCLLRPDLMTRFDKSRDSNGVRADLMLYSYLKDFDASKAADFVIRCELELCKGGCSLPCLEAKTRKRRNVRGDASDLASPHEGAFSHESVGGLIELKETLRHGMNAEEGAFLVIKRENQEGIKSGCSLSWSVFVSLLALLLIIAALALLSCYLAVKLIKGGKFYST</sequence>
<name>A0A6A0GWE0_HYAAZ</name>
<gene>
    <name evidence="3" type="ORF">HAZT_HAZT012058</name>
</gene>
<comment type="caution">
    <text evidence="3">The sequence shown here is derived from an EMBL/GenBank/DDBJ whole genome shotgun (WGS) entry which is preliminary data.</text>
</comment>
<dbReference type="EMBL" id="JQDR03012579">
    <property type="protein sequence ID" value="KAA0191043.1"/>
    <property type="molecule type" value="Genomic_DNA"/>
</dbReference>
<reference evidence="3" key="3">
    <citation type="submission" date="2019-06" db="EMBL/GenBank/DDBJ databases">
        <authorList>
            <person name="Poynton C."/>
            <person name="Hasenbein S."/>
            <person name="Benoit J.B."/>
            <person name="Sepulveda M.S."/>
            <person name="Poelchau M.F."/>
            <person name="Murali S.C."/>
            <person name="Chen S."/>
            <person name="Glastad K.M."/>
            <person name="Werren J.H."/>
            <person name="Vineis J.H."/>
            <person name="Bowen J.L."/>
            <person name="Friedrich M."/>
            <person name="Jones J."/>
            <person name="Robertson H.M."/>
            <person name="Feyereisen R."/>
            <person name="Mechler-Hickson A."/>
            <person name="Mathers N."/>
            <person name="Lee C.E."/>
            <person name="Colbourne J.K."/>
            <person name="Biales A."/>
            <person name="Johnston J.S."/>
            <person name="Wellborn G.A."/>
            <person name="Rosendale A.J."/>
            <person name="Cridge A.G."/>
            <person name="Munoz-Torres M.C."/>
            <person name="Bain P.A."/>
            <person name="Manny A.R."/>
            <person name="Major K.M."/>
            <person name="Lambert F.N."/>
            <person name="Vulpe C.D."/>
            <person name="Tuck P."/>
            <person name="Blalock B.J."/>
            <person name="Lin Y.-Y."/>
            <person name="Smith M.E."/>
            <person name="Ochoa-Acuna H."/>
            <person name="Chen M.-J.M."/>
            <person name="Childers C.P."/>
            <person name="Qu J."/>
            <person name="Dugan S."/>
            <person name="Lee S.L."/>
            <person name="Chao H."/>
            <person name="Dinh H."/>
            <person name="Han Y."/>
            <person name="Doddapaneni H."/>
            <person name="Worley K.C."/>
            <person name="Muzny D.M."/>
            <person name="Gibbs R.A."/>
            <person name="Richards S."/>
        </authorList>
    </citation>
    <scope>NUCLEOTIDE SEQUENCE</scope>
    <source>
        <strain evidence="3">HAZT.00-mixed</strain>
        <tissue evidence="3">Whole organism</tissue>
    </source>
</reference>
<reference evidence="3" key="2">
    <citation type="journal article" date="2018" name="Environ. Sci. Technol.">
        <title>The Toxicogenome of Hyalella azteca: A Model for Sediment Ecotoxicology and Evolutionary Toxicology.</title>
        <authorList>
            <person name="Poynton H.C."/>
            <person name="Hasenbein S."/>
            <person name="Benoit J.B."/>
            <person name="Sepulveda M.S."/>
            <person name="Poelchau M.F."/>
            <person name="Hughes D.S.T."/>
            <person name="Murali S.C."/>
            <person name="Chen S."/>
            <person name="Glastad K.M."/>
            <person name="Goodisman M.A.D."/>
            <person name="Werren J.H."/>
            <person name="Vineis J.H."/>
            <person name="Bowen J.L."/>
            <person name="Friedrich M."/>
            <person name="Jones J."/>
            <person name="Robertson H.M."/>
            <person name="Feyereisen R."/>
            <person name="Mechler-Hickson A."/>
            <person name="Mathers N."/>
            <person name="Lee C.E."/>
            <person name="Colbourne J.K."/>
            <person name="Biales A."/>
            <person name="Johnston J.S."/>
            <person name="Wellborn G.A."/>
            <person name="Rosendale A.J."/>
            <person name="Cridge A.G."/>
            <person name="Munoz-Torres M.C."/>
            <person name="Bain P.A."/>
            <person name="Manny A.R."/>
            <person name="Major K.M."/>
            <person name="Lambert F.N."/>
            <person name="Vulpe C.D."/>
            <person name="Tuck P."/>
            <person name="Blalock B.J."/>
            <person name="Lin Y.Y."/>
            <person name="Smith M.E."/>
            <person name="Ochoa-Acuna H."/>
            <person name="Chen M.M."/>
            <person name="Childers C.P."/>
            <person name="Qu J."/>
            <person name="Dugan S."/>
            <person name="Lee S.L."/>
            <person name="Chao H."/>
            <person name="Dinh H."/>
            <person name="Han Y."/>
            <person name="Doddapaneni H."/>
            <person name="Worley K.C."/>
            <person name="Muzny D.M."/>
            <person name="Gibbs R.A."/>
            <person name="Richards S."/>
        </authorList>
    </citation>
    <scope>NUCLEOTIDE SEQUENCE</scope>
    <source>
        <strain evidence="3">HAZT.00-mixed</strain>
        <tissue evidence="3">Whole organism</tissue>
    </source>
</reference>
<dbReference type="InterPro" id="IPR001507">
    <property type="entry name" value="ZP_dom"/>
</dbReference>
<dbReference type="OrthoDB" id="6432511at2759"/>
<evidence type="ECO:0000256" key="1">
    <source>
        <dbReference type="SAM" id="Phobius"/>
    </source>
</evidence>
<keyword evidence="1" id="KW-1133">Transmembrane helix</keyword>
<proteinExistence type="predicted"/>
<dbReference type="PANTHER" id="PTHR46560:SF1">
    <property type="entry name" value="MINIATURE"/>
    <property type="match status" value="1"/>
</dbReference>
<keyword evidence="1" id="KW-0472">Membrane</keyword>
<keyword evidence="1" id="KW-0812">Transmembrane</keyword>
<dbReference type="PANTHER" id="PTHR46560">
    <property type="entry name" value="CYPHER, ISOFORM B"/>
    <property type="match status" value="1"/>
</dbReference>